<evidence type="ECO:0000313" key="8">
    <source>
        <dbReference type="EMBL" id="KAJ8451836.1"/>
    </source>
</evidence>
<comment type="subcellular location">
    <subcellularLocation>
        <location evidence="1">Nucleus</location>
    </subcellularLocation>
</comment>
<dbReference type="InterPro" id="IPR003340">
    <property type="entry name" value="B3_DNA-bd"/>
</dbReference>
<feature type="domain" description="TF-B3" evidence="7">
    <location>
        <begin position="222"/>
        <end position="317"/>
    </location>
</feature>
<evidence type="ECO:0000313" key="9">
    <source>
        <dbReference type="Proteomes" id="UP001153076"/>
    </source>
</evidence>
<accession>A0A9Q1KZV5</accession>
<proteinExistence type="predicted"/>
<dbReference type="GO" id="GO:0005634">
    <property type="term" value="C:nucleus"/>
    <property type="evidence" value="ECO:0007669"/>
    <property type="project" value="UniProtKB-SubCell"/>
</dbReference>
<dbReference type="PROSITE" id="PS50863">
    <property type="entry name" value="B3"/>
    <property type="match status" value="2"/>
</dbReference>
<keyword evidence="2" id="KW-0805">Transcription regulation</keyword>
<dbReference type="Proteomes" id="UP001153076">
    <property type="component" value="Unassembled WGS sequence"/>
</dbReference>
<sequence length="329" mass="37752">MGMNAFLVEIRTIMFIFVTLHSSMAVDDDISGSPSFLKIILAPRLDLQKLYCSFPFYTKYIVKFVLGLEEPISVFILTKLSISESPYTIHQEIPPEFMKRYGGNLLDVVNLSIPSGAVWEVKLVRKKGRAWLQNGWPEFVNFYSILHTHVLKFTLEGNSGFHVIIMSNNACEIEYPVDVRTSSTTQKRKKIAIKTISPNSSRRAKVTATVMDTNRKRTNRYCLQQITESNHRIKQNLNIPLEFVRSYLHRETRMFILQSASHETWSVKCMIGDSHVKLTKGWRNFARDNKLQVGDICIFELMKVTKTKFKVGILPAAAETPRIDAEVKL</sequence>
<dbReference type="CDD" id="cd10017">
    <property type="entry name" value="B3_DNA"/>
    <property type="match status" value="2"/>
</dbReference>
<evidence type="ECO:0000256" key="6">
    <source>
        <dbReference type="SAM" id="SignalP"/>
    </source>
</evidence>
<dbReference type="InterPro" id="IPR050655">
    <property type="entry name" value="Plant_B3_domain"/>
</dbReference>
<dbReference type="GO" id="GO:0003677">
    <property type="term" value="F:DNA binding"/>
    <property type="evidence" value="ECO:0007669"/>
    <property type="project" value="UniProtKB-KW"/>
</dbReference>
<comment type="caution">
    <text evidence="8">The sequence shown here is derived from an EMBL/GenBank/DDBJ whole genome shotgun (WGS) entry which is preliminary data.</text>
</comment>
<gene>
    <name evidence="8" type="ORF">Cgig2_007319</name>
</gene>
<evidence type="ECO:0000259" key="7">
    <source>
        <dbReference type="PROSITE" id="PS50863"/>
    </source>
</evidence>
<dbReference type="Pfam" id="PF02362">
    <property type="entry name" value="B3"/>
    <property type="match status" value="2"/>
</dbReference>
<evidence type="ECO:0000256" key="4">
    <source>
        <dbReference type="ARBA" id="ARBA00023163"/>
    </source>
</evidence>
<name>A0A9Q1KZV5_9CARY</name>
<keyword evidence="5" id="KW-0539">Nucleus</keyword>
<evidence type="ECO:0000256" key="5">
    <source>
        <dbReference type="ARBA" id="ARBA00023242"/>
    </source>
</evidence>
<feature type="signal peptide" evidence="6">
    <location>
        <begin position="1"/>
        <end position="25"/>
    </location>
</feature>
<dbReference type="AlphaFoldDB" id="A0A9Q1KZV5"/>
<dbReference type="PANTHER" id="PTHR31920">
    <property type="entry name" value="B3 DOMAIN-CONTAINING"/>
    <property type="match status" value="1"/>
</dbReference>
<dbReference type="InterPro" id="IPR015300">
    <property type="entry name" value="DNA-bd_pseudobarrel_sf"/>
</dbReference>
<dbReference type="SUPFAM" id="SSF101936">
    <property type="entry name" value="DNA-binding pseudobarrel domain"/>
    <property type="match status" value="2"/>
</dbReference>
<dbReference type="OrthoDB" id="1688597at2759"/>
<dbReference type="SMART" id="SM01019">
    <property type="entry name" value="B3"/>
    <property type="match status" value="2"/>
</dbReference>
<keyword evidence="4" id="KW-0804">Transcription</keyword>
<evidence type="ECO:0000256" key="3">
    <source>
        <dbReference type="ARBA" id="ARBA00023125"/>
    </source>
</evidence>
<dbReference type="PANTHER" id="PTHR31920:SF108">
    <property type="entry name" value="B3 DOMAIN-CONTAINING TRANSCRIPTION FACTOR VRN1-LIKE"/>
    <property type="match status" value="1"/>
</dbReference>
<keyword evidence="3" id="KW-0238">DNA-binding</keyword>
<evidence type="ECO:0000256" key="1">
    <source>
        <dbReference type="ARBA" id="ARBA00004123"/>
    </source>
</evidence>
<feature type="domain" description="TF-B3" evidence="7">
    <location>
        <begin position="76"/>
        <end position="169"/>
    </location>
</feature>
<reference evidence="8" key="1">
    <citation type="submission" date="2022-04" db="EMBL/GenBank/DDBJ databases">
        <title>Carnegiea gigantea Genome sequencing and assembly v2.</title>
        <authorList>
            <person name="Copetti D."/>
            <person name="Sanderson M.J."/>
            <person name="Burquez A."/>
            <person name="Wojciechowski M.F."/>
        </authorList>
    </citation>
    <scope>NUCLEOTIDE SEQUENCE</scope>
    <source>
        <strain evidence="8">SGP5-SGP5p</strain>
        <tissue evidence="8">Aerial part</tissue>
    </source>
</reference>
<dbReference type="EMBL" id="JAKOGI010000007">
    <property type="protein sequence ID" value="KAJ8451836.1"/>
    <property type="molecule type" value="Genomic_DNA"/>
</dbReference>
<protein>
    <recommendedName>
        <fullName evidence="7">TF-B3 domain-containing protein</fullName>
    </recommendedName>
</protein>
<keyword evidence="9" id="KW-1185">Reference proteome</keyword>
<keyword evidence="6" id="KW-0732">Signal</keyword>
<dbReference type="Gene3D" id="2.40.330.10">
    <property type="entry name" value="DNA-binding pseudobarrel domain"/>
    <property type="match status" value="2"/>
</dbReference>
<feature type="chain" id="PRO_5040341021" description="TF-B3 domain-containing protein" evidence="6">
    <location>
        <begin position="26"/>
        <end position="329"/>
    </location>
</feature>
<organism evidence="8 9">
    <name type="scientific">Carnegiea gigantea</name>
    <dbReference type="NCBI Taxonomy" id="171969"/>
    <lineage>
        <taxon>Eukaryota</taxon>
        <taxon>Viridiplantae</taxon>
        <taxon>Streptophyta</taxon>
        <taxon>Embryophyta</taxon>
        <taxon>Tracheophyta</taxon>
        <taxon>Spermatophyta</taxon>
        <taxon>Magnoliopsida</taxon>
        <taxon>eudicotyledons</taxon>
        <taxon>Gunneridae</taxon>
        <taxon>Pentapetalae</taxon>
        <taxon>Caryophyllales</taxon>
        <taxon>Cactineae</taxon>
        <taxon>Cactaceae</taxon>
        <taxon>Cactoideae</taxon>
        <taxon>Echinocereeae</taxon>
        <taxon>Carnegiea</taxon>
    </lineage>
</organism>
<evidence type="ECO:0000256" key="2">
    <source>
        <dbReference type="ARBA" id="ARBA00023015"/>
    </source>
</evidence>